<organism evidence="1">
    <name type="scientific">Myoviridae sp. ctiX384</name>
    <dbReference type="NCBI Taxonomy" id="2827702"/>
    <lineage>
        <taxon>Viruses</taxon>
        <taxon>Duplodnaviria</taxon>
        <taxon>Heunggongvirae</taxon>
        <taxon>Uroviricota</taxon>
        <taxon>Caudoviricetes</taxon>
    </lineage>
</organism>
<evidence type="ECO:0000313" key="1">
    <source>
        <dbReference type="EMBL" id="DAF60549.1"/>
    </source>
</evidence>
<proteinExistence type="predicted"/>
<protein>
    <submittedName>
        <fullName evidence="1">Uncharacterized protein</fullName>
    </submittedName>
</protein>
<reference evidence="1" key="1">
    <citation type="journal article" date="2021" name="Proc. Natl. Acad. Sci. U.S.A.">
        <title>A Catalog of Tens of Thousands of Viruses from Human Metagenomes Reveals Hidden Associations with Chronic Diseases.</title>
        <authorList>
            <person name="Tisza M.J."/>
            <person name="Buck C.B."/>
        </authorList>
    </citation>
    <scope>NUCLEOTIDE SEQUENCE</scope>
    <source>
        <strain evidence="1">CtiX384</strain>
    </source>
</reference>
<name>A0A8S5TB57_9CAUD</name>
<accession>A0A8S5TB57</accession>
<sequence length="71" mass="8433">MKYQIEFRHFDYDTNKYVVLDRSTPHSHKWCADFLKRYGYKLKGKGATSHWKGVWSTTEGVTAYIVKTNNK</sequence>
<dbReference type="EMBL" id="BK032790">
    <property type="protein sequence ID" value="DAF60549.1"/>
    <property type="molecule type" value="Genomic_DNA"/>
</dbReference>